<dbReference type="Pfam" id="PF13561">
    <property type="entry name" value="adh_short_C2"/>
    <property type="match status" value="1"/>
</dbReference>
<dbReference type="InterPro" id="IPR002347">
    <property type="entry name" value="SDR_fam"/>
</dbReference>
<dbReference type="PANTHER" id="PTHR42879">
    <property type="entry name" value="3-OXOACYL-(ACYL-CARRIER-PROTEIN) REDUCTASE"/>
    <property type="match status" value="1"/>
</dbReference>
<dbReference type="SUPFAM" id="SSF51735">
    <property type="entry name" value="NAD(P)-binding Rossmann-fold domains"/>
    <property type="match status" value="1"/>
</dbReference>
<evidence type="ECO:0000256" key="1">
    <source>
        <dbReference type="ARBA" id="ARBA00006484"/>
    </source>
</evidence>
<dbReference type="PRINTS" id="PR00081">
    <property type="entry name" value="GDHRDH"/>
</dbReference>
<dbReference type="InterPro" id="IPR036291">
    <property type="entry name" value="NAD(P)-bd_dom_sf"/>
</dbReference>
<dbReference type="PANTHER" id="PTHR42879:SF2">
    <property type="entry name" value="3-OXOACYL-[ACYL-CARRIER-PROTEIN] REDUCTASE FABG"/>
    <property type="match status" value="1"/>
</dbReference>
<dbReference type="AlphaFoldDB" id="A0A7C4TV93"/>
<protein>
    <submittedName>
        <fullName evidence="2">SDR family oxidoreductase</fullName>
    </submittedName>
</protein>
<dbReference type="FunFam" id="3.40.50.720:FF:000084">
    <property type="entry name" value="Short-chain dehydrogenase reductase"/>
    <property type="match status" value="1"/>
</dbReference>
<evidence type="ECO:0000313" key="2">
    <source>
        <dbReference type="EMBL" id="HGW60052.1"/>
    </source>
</evidence>
<accession>A0A7C4TV93</accession>
<comment type="similarity">
    <text evidence="1">Belongs to the short-chain dehydrogenases/reductases (SDR) family.</text>
</comment>
<proteinExistence type="inferred from homology"/>
<comment type="caution">
    <text evidence="2">The sequence shown here is derived from an EMBL/GenBank/DDBJ whole genome shotgun (WGS) entry which is preliminary data.</text>
</comment>
<reference evidence="2" key="1">
    <citation type="journal article" date="2020" name="mSystems">
        <title>Genome- and Community-Level Interaction Insights into Carbon Utilization and Element Cycling Functions of Hydrothermarchaeota in Hydrothermal Sediment.</title>
        <authorList>
            <person name="Zhou Z."/>
            <person name="Liu Y."/>
            <person name="Xu W."/>
            <person name="Pan J."/>
            <person name="Luo Z.H."/>
            <person name="Li M."/>
        </authorList>
    </citation>
    <scope>NUCLEOTIDE SEQUENCE [LARGE SCALE GENOMIC DNA]</scope>
    <source>
        <strain evidence="2">SpSt-794</strain>
    </source>
</reference>
<organism evidence="2">
    <name type="scientific">Caldisericum exile</name>
    <dbReference type="NCBI Taxonomy" id="693075"/>
    <lineage>
        <taxon>Bacteria</taxon>
        <taxon>Pseudomonadati</taxon>
        <taxon>Caldisericota/Cryosericota group</taxon>
        <taxon>Caldisericota</taxon>
        <taxon>Caldisericia</taxon>
        <taxon>Caldisericales</taxon>
        <taxon>Caldisericaceae</taxon>
        <taxon>Caldisericum</taxon>
    </lineage>
</organism>
<gene>
    <name evidence="2" type="ORF">ENV82_01240</name>
</gene>
<sequence>MDFVGKSVLVVGGSSGIGRATSLLLKSLGAHVLATGRSDTHIEETLKLDPGISFLKASLPEDSNKVVNWVRKSVDTLHGVVFSQGIIYTEPFETFRDHELEEMWKVNVESSFKILRDLLPLFKEGGSVVFMSSIDAYFGETAPSSGYALTKASLIGLTNALAFELGKYKIRVNTILPGLIRTHMTEDFFKSEFDRERSEFLKRVPLGRVGDPTEVAKLIAFLLSDDSSYITGDSIFMDGGYHIG</sequence>
<dbReference type="Gene3D" id="3.40.50.720">
    <property type="entry name" value="NAD(P)-binding Rossmann-like Domain"/>
    <property type="match status" value="1"/>
</dbReference>
<dbReference type="EMBL" id="DTHV01000035">
    <property type="protein sequence ID" value="HGW60052.1"/>
    <property type="molecule type" value="Genomic_DNA"/>
</dbReference>
<dbReference type="CDD" id="cd05233">
    <property type="entry name" value="SDR_c"/>
    <property type="match status" value="1"/>
</dbReference>
<dbReference type="InterPro" id="IPR050259">
    <property type="entry name" value="SDR"/>
</dbReference>
<name>A0A7C4TV93_9BACT</name>